<feature type="domain" description="Choline/carnitine acyltransferase" evidence="11">
    <location>
        <begin position="51"/>
        <end position="641"/>
    </location>
</feature>
<reference evidence="12" key="1">
    <citation type="submission" date="2022-01" db="EMBL/GenBank/DDBJ databases">
        <authorList>
            <person name="King R."/>
        </authorList>
    </citation>
    <scope>NUCLEOTIDE SEQUENCE</scope>
</reference>
<dbReference type="EMBL" id="OV725078">
    <property type="protein sequence ID" value="CAH1393922.1"/>
    <property type="molecule type" value="Genomic_DNA"/>
</dbReference>
<dbReference type="PROSITE" id="PS00440">
    <property type="entry name" value="ACYLTRANSF_C_2"/>
    <property type="match status" value="1"/>
</dbReference>
<dbReference type="InterPro" id="IPR039551">
    <property type="entry name" value="Cho/carn_acyl_trans"/>
</dbReference>
<organism evidence="12 13">
    <name type="scientific">Nezara viridula</name>
    <name type="common">Southern green stink bug</name>
    <name type="synonym">Cimex viridulus</name>
    <dbReference type="NCBI Taxonomy" id="85310"/>
    <lineage>
        <taxon>Eukaryota</taxon>
        <taxon>Metazoa</taxon>
        <taxon>Ecdysozoa</taxon>
        <taxon>Arthropoda</taxon>
        <taxon>Hexapoda</taxon>
        <taxon>Insecta</taxon>
        <taxon>Pterygota</taxon>
        <taxon>Neoptera</taxon>
        <taxon>Paraneoptera</taxon>
        <taxon>Hemiptera</taxon>
        <taxon>Heteroptera</taxon>
        <taxon>Panheteroptera</taxon>
        <taxon>Pentatomomorpha</taxon>
        <taxon>Pentatomoidea</taxon>
        <taxon>Pentatomidae</taxon>
        <taxon>Pentatominae</taxon>
        <taxon>Nezara</taxon>
    </lineage>
</organism>
<gene>
    <name evidence="12" type="ORF">NEZAVI_LOCUS4525</name>
</gene>
<keyword evidence="3" id="KW-0813">Transport</keyword>
<evidence type="ECO:0000259" key="11">
    <source>
        <dbReference type="Pfam" id="PF00755"/>
    </source>
</evidence>
<dbReference type="GO" id="GO:0006635">
    <property type="term" value="P:fatty acid beta-oxidation"/>
    <property type="evidence" value="ECO:0007669"/>
    <property type="project" value="TreeGrafter"/>
</dbReference>
<dbReference type="Gene3D" id="1.20.1280.180">
    <property type="match status" value="1"/>
</dbReference>
<comment type="pathway">
    <text evidence="1">Lipid metabolism; fatty acid beta-oxidation.</text>
</comment>
<dbReference type="InterPro" id="IPR023213">
    <property type="entry name" value="CAT-like_dom_sf"/>
</dbReference>
<dbReference type="PANTHER" id="PTHR22589">
    <property type="entry name" value="CARNITINE O-ACYLTRANSFERASE"/>
    <property type="match status" value="1"/>
</dbReference>
<accession>A0A9P0E7Y8</accession>
<dbReference type="FunFam" id="1.10.275.20:FF:000001">
    <property type="entry name" value="carnitine O-palmitoyltransferase 2, mitochondrial"/>
    <property type="match status" value="1"/>
</dbReference>
<evidence type="ECO:0000256" key="3">
    <source>
        <dbReference type="ARBA" id="ARBA00022448"/>
    </source>
</evidence>
<evidence type="ECO:0000313" key="12">
    <source>
        <dbReference type="EMBL" id="CAH1393922.1"/>
    </source>
</evidence>
<protein>
    <recommendedName>
        <fullName evidence="11">Choline/carnitine acyltransferase domain-containing protein</fullName>
    </recommendedName>
</protein>
<dbReference type="OrthoDB" id="240216at2759"/>
<evidence type="ECO:0000256" key="5">
    <source>
        <dbReference type="ARBA" id="ARBA00022832"/>
    </source>
</evidence>
<evidence type="ECO:0000256" key="8">
    <source>
        <dbReference type="ARBA" id="ARBA00048999"/>
    </source>
</evidence>
<dbReference type="GO" id="GO:0004095">
    <property type="term" value="F:carnitine O-palmitoyltransferase activity"/>
    <property type="evidence" value="ECO:0007669"/>
    <property type="project" value="TreeGrafter"/>
</dbReference>
<dbReference type="AlphaFoldDB" id="A0A9P0E7Y8"/>
<name>A0A9P0E7Y8_NEZVI</name>
<dbReference type="GO" id="GO:0005739">
    <property type="term" value="C:mitochondrion"/>
    <property type="evidence" value="ECO:0007669"/>
    <property type="project" value="TreeGrafter"/>
</dbReference>
<evidence type="ECO:0000313" key="13">
    <source>
        <dbReference type="Proteomes" id="UP001152798"/>
    </source>
</evidence>
<dbReference type="Gene3D" id="3.30.559.10">
    <property type="entry name" value="Chloramphenicol acetyltransferase-like domain"/>
    <property type="match status" value="1"/>
</dbReference>
<evidence type="ECO:0000256" key="6">
    <source>
        <dbReference type="ARBA" id="ARBA00023098"/>
    </source>
</evidence>
<keyword evidence="6" id="KW-0443">Lipid metabolism</keyword>
<evidence type="ECO:0000256" key="2">
    <source>
        <dbReference type="ARBA" id="ARBA00005232"/>
    </source>
</evidence>
<dbReference type="SUPFAM" id="SSF52777">
    <property type="entry name" value="CoA-dependent acyltransferases"/>
    <property type="match status" value="2"/>
</dbReference>
<comment type="catalytic activity">
    <reaction evidence="8">
        <text>4,8-dimethylnonanoyl-CoA + (R)-carnitine = O-4,8-dimethylnonanoyl-(R)-carnitine + CoA</text>
        <dbReference type="Rhea" id="RHEA:44860"/>
        <dbReference type="ChEBI" id="CHEBI:16347"/>
        <dbReference type="ChEBI" id="CHEBI:57287"/>
        <dbReference type="ChEBI" id="CHEBI:77061"/>
        <dbReference type="ChEBI" id="CHEBI:84654"/>
    </reaction>
</comment>
<keyword evidence="4 10" id="KW-0808">Transferase</keyword>
<evidence type="ECO:0000256" key="1">
    <source>
        <dbReference type="ARBA" id="ARBA00005005"/>
    </source>
</evidence>
<dbReference type="Gene3D" id="1.10.275.20">
    <property type="entry name" value="Choline/Carnitine o-acyltransferase"/>
    <property type="match status" value="1"/>
</dbReference>
<dbReference type="Gene3D" id="3.30.559.70">
    <property type="entry name" value="Choline/Carnitine o-acyltransferase, domain 2"/>
    <property type="match status" value="1"/>
</dbReference>
<evidence type="ECO:0000256" key="9">
    <source>
        <dbReference type="PIRSR" id="PIRSR600542-1"/>
    </source>
</evidence>
<comment type="similarity">
    <text evidence="2 10">Belongs to the carnitine/choline acetyltransferase family.</text>
</comment>
<feature type="active site" description="Proton acceptor" evidence="9">
    <location>
        <position position="372"/>
    </location>
</feature>
<evidence type="ECO:0000256" key="10">
    <source>
        <dbReference type="RuleBase" id="RU003801"/>
    </source>
</evidence>
<keyword evidence="5" id="KW-0276">Fatty acid metabolism</keyword>
<proteinExistence type="inferred from homology"/>
<dbReference type="Proteomes" id="UP001152798">
    <property type="component" value="Chromosome 2"/>
</dbReference>
<evidence type="ECO:0000256" key="7">
    <source>
        <dbReference type="ARBA" id="ARBA00023315"/>
    </source>
</evidence>
<dbReference type="InterPro" id="IPR042231">
    <property type="entry name" value="Cho/carn_acyl_trans_2"/>
</dbReference>
<dbReference type="Pfam" id="PF00755">
    <property type="entry name" value="Carn_acyltransf"/>
    <property type="match status" value="1"/>
</dbReference>
<sequence length="654" mass="75151">MFSPAQSKKFVEAWILHWPVRLSSSFSSDEYQYLHKSKTPTMHFQPSLPRLPIPELSKSCERYLTAQQPLRTEEEFSLLVKRVKDFELNAGIGLQKELKELDSKNKHTSYISAPWFEMYLKDRRPLPINYNPFLVFIDDPKIEYNDQLIRSSNLLISSLRFMRSLRNNYLEPEVYHLNAKKSDTEFFRTITRALPPSVSWYGAYLFKAFPLDMSQYKNLFNTSRIPDYGKDRIFHDPSAKHIMVMKNGNIYKLTVLDEEGQILDPIAIYSGLKLILDDQKKPAEFPVGVLTTEDRDIWAKARKHLESIGNAEVFKMIDSSIFNLIFDDEEPTKDYRTLVQRYLHSNGVTRWFDKSFSLIVGRDGTAGLNFEHSWGDGVAVLRYFTDIYNDSTKNPQIHPTSKCDLSSAENLVSNLMFNLDNTSNELIVNAKNKYSLICDSLGIELFEFLKFGRNLCKPHGISPDLIMQLAFQLAYYKMNNNFTSTYESCSTAAFKHGRTETMRPCTVETKKLCEAIVKEGSSNKADLLRMIKDCSVKHGQLIKEAAMGQGFDRHFFALNLLAQKTGRIPSIFSDPFYKQLNHYVMSTSTLSSNIVLLGAFGPVVPEGFGIGYSIWDERLGAIISYYKNKADGQRFISCLEEALFDLYVVLNYNK</sequence>
<keyword evidence="13" id="KW-1185">Reference proteome</keyword>
<evidence type="ECO:0000256" key="4">
    <source>
        <dbReference type="ARBA" id="ARBA00022679"/>
    </source>
</evidence>
<dbReference type="InterPro" id="IPR042572">
    <property type="entry name" value="Carn_acyl_trans_N"/>
</dbReference>
<dbReference type="InterPro" id="IPR000542">
    <property type="entry name" value="Carn_acyl_trans"/>
</dbReference>
<keyword evidence="7 10" id="KW-0012">Acyltransferase</keyword>
<dbReference type="PANTHER" id="PTHR22589:SF16">
    <property type="entry name" value="CARNITINE O-PALMITOYLTRANSFERASE 2, MITOCHONDRIAL"/>
    <property type="match status" value="1"/>
</dbReference>